<protein>
    <recommendedName>
        <fullName evidence="3 8">Dihydrofolate reductase</fullName>
        <ecNumber evidence="3 8">1.5.1.3</ecNumber>
    </recommendedName>
</protein>
<evidence type="ECO:0000256" key="3">
    <source>
        <dbReference type="ARBA" id="ARBA00012856"/>
    </source>
</evidence>
<dbReference type="GO" id="GO:0070401">
    <property type="term" value="F:NADP+ binding"/>
    <property type="evidence" value="ECO:0007669"/>
    <property type="project" value="UniProtKB-ARBA"/>
</dbReference>
<proteinExistence type="inferred from homology"/>
<dbReference type="GO" id="GO:0004146">
    <property type="term" value="F:dihydrofolate reductase activity"/>
    <property type="evidence" value="ECO:0007669"/>
    <property type="project" value="UniProtKB-EC"/>
</dbReference>
<dbReference type="InterPro" id="IPR017925">
    <property type="entry name" value="DHFR_CS"/>
</dbReference>
<dbReference type="SUPFAM" id="SSF53597">
    <property type="entry name" value="Dihydrofolate reductase-like"/>
    <property type="match status" value="1"/>
</dbReference>
<dbReference type="InterPro" id="IPR024072">
    <property type="entry name" value="DHFR-like_dom_sf"/>
</dbReference>
<dbReference type="HOGENOM" id="CLU_043966_5_1_6"/>
<evidence type="ECO:0000256" key="5">
    <source>
        <dbReference type="ARBA" id="ARBA00022857"/>
    </source>
</evidence>
<name>A0A0C5VU79_9GAMM</name>
<gene>
    <name evidence="11" type="ORF">YC6258_05688</name>
</gene>
<dbReference type="PANTHER" id="PTHR48069:SF3">
    <property type="entry name" value="DIHYDROFOLATE REDUCTASE"/>
    <property type="match status" value="1"/>
</dbReference>
<dbReference type="UniPathway" id="UPA00077">
    <property type="reaction ID" value="UER00158"/>
</dbReference>
<comment type="similarity">
    <text evidence="2 8 9">Belongs to the dihydrofolate reductase family.</text>
</comment>
<dbReference type="PROSITE" id="PS51330">
    <property type="entry name" value="DHFR_2"/>
    <property type="match status" value="1"/>
</dbReference>
<dbReference type="KEGG" id="gsn:YC6258_05688"/>
<dbReference type="PRINTS" id="PR00070">
    <property type="entry name" value="DHFR"/>
</dbReference>
<comment type="pathway">
    <text evidence="1 8">Cofactor biosynthesis; tetrahydrofolate biosynthesis; 5,6,7,8-tetrahydrofolate from 7,8-dihydrofolate: step 1/1.</text>
</comment>
<dbReference type="GO" id="GO:0006730">
    <property type="term" value="P:one-carbon metabolic process"/>
    <property type="evidence" value="ECO:0007669"/>
    <property type="project" value="UniProtKB-KW"/>
</dbReference>
<dbReference type="InterPro" id="IPR001796">
    <property type="entry name" value="DHFR_dom"/>
</dbReference>
<evidence type="ECO:0000256" key="9">
    <source>
        <dbReference type="RuleBase" id="RU004474"/>
    </source>
</evidence>
<dbReference type="GO" id="GO:0046654">
    <property type="term" value="P:tetrahydrofolate biosynthetic process"/>
    <property type="evidence" value="ECO:0007669"/>
    <property type="project" value="UniProtKB-UniPathway"/>
</dbReference>
<dbReference type="EC" id="1.5.1.3" evidence="3 8"/>
<dbReference type="STRING" id="1445510.YC6258_05688"/>
<dbReference type="GO" id="GO:0005829">
    <property type="term" value="C:cytosol"/>
    <property type="evidence" value="ECO:0007669"/>
    <property type="project" value="TreeGrafter"/>
</dbReference>
<dbReference type="RefSeq" id="WP_044619388.1">
    <property type="nucleotide sequence ID" value="NZ_CP007142.1"/>
</dbReference>
<comment type="catalytic activity">
    <reaction evidence="8">
        <text>(6S)-5,6,7,8-tetrahydrofolate + NADP(+) = 7,8-dihydrofolate + NADPH + H(+)</text>
        <dbReference type="Rhea" id="RHEA:15009"/>
        <dbReference type="ChEBI" id="CHEBI:15378"/>
        <dbReference type="ChEBI" id="CHEBI:57451"/>
        <dbReference type="ChEBI" id="CHEBI:57453"/>
        <dbReference type="ChEBI" id="CHEBI:57783"/>
        <dbReference type="ChEBI" id="CHEBI:58349"/>
        <dbReference type="EC" id="1.5.1.3"/>
    </reaction>
</comment>
<dbReference type="InterPro" id="IPR012259">
    <property type="entry name" value="DHFR"/>
</dbReference>
<evidence type="ECO:0000256" key="8">
    <source>
        <dbReference type="PIRNR" id="PIRNR000194"/>
    </source>
</evidence>
<keyword evidence="6 8" id="KW-0560">Oxidoreductase</keyword>
<dbReference type="FunFam" id="3.40.430.10:FF:000001">
    <property type="entry name" value="Dihydrofolate reductase"/>
    <property type="match status" value="1"/>
</dbReference>
<dbReference type="Gene3D" id="3.40.430.10">
    <property type="entry name" value="Dihydrofolate Reductase, subunit A"/>
    <property type="match status" value="1"/>
</dbReference>
<organism evidence="11 12">
    <name type="scientific">Gynuella sunshinyii YC6258</name>
    <dbReference type="NCBI Taxonomy" id="1445510"/>
    <lineage>
        <taxon>Bacteria</taxon>
        <taxon>Pseudomonadati</taxon>
        <taxon>Pseudomonadota</taxon>
        <taxon>Gammaproteobacteria</taxon>
        <taxon>Oceanospirillales</taxon>
        <taxon>Saccharospirillaceae</taxon>
        <taxon>Gynuella</taxon>
    </lineage>
</organism>
<accession>A0A0C5VU79</accession>
<evidence type="ECO:0000256" key="2">
    <source>
        <dbReference type="ARBA" id="ARBA00009539"/>
    </source>
</evidence>
<dbReference type="GO" id="GO:0046452">
    <property type="term" value="P:dihydrofolate metabolic process"/>
    <property type="evidence" value="ECO:0007669"/>
    <property type="project" value="TreeGrafter"/>
</dbReference>
<comment type="function">
    <text evidence="7 8">Key enzyme in folate metabolism. Catalyzes an essential reaction for de novo glycine and purine synthesis, and for DNA precursor synthesis.</text>
</comment>
<keyword evidence="4 8" id="KW-0554">One-carbon metabolism</keyword>
<evidence type="ECO:0000313" key="12">
    <source>
        <dbReference type="Proteomes" id="UP000032266"/>
    </source>
</evidence>
<evidence type="ECO:0000256" key="7">
    <source>
        <dbReference type="ARBA" id="ARBA00025067"/>
    </source>
</evidence>
<dbReference type="OrthoDB" id="9804315at2"/>
<dbReference type="GO" id="GO:0046655">
    <property type="term" value="P:folic acid metabolic process"/>
    <property type="evidence" value="ECO:0007669"/>
    <property type="project" value="TreeGrafter"/>
</dbReference>
<dbReference type="PIRSF" id="PIRSF000194">
    <property type="entry name" value="DHFR"/>
    <property type="match status" value="1"/>
</dbReference>
<evidence type="ECO:0000256" key="1">
    <source>
        <dbReference type="ARBA" id="ARBA00004903"/>
    </source>
</evidence>
<keyword evidence="5 8" id="KW-0521">NADP</keyword>
<evidence type="ECO:0000256" key="6">
    <source>
        <dbReference type="ARBA" id="ARBA00023002"/>
    </source>
</evidence>
<keyword evidence="12" id="KW-1185">Reference proteome</keyword>
<feature type="domain" description="DHFR" evidence="10">
    <location>
        <begin position="2"/>
        <end position="166"/>
    </location>
</feature>
<sequence>MKLALVWAMARNRVIGKDNQLPWRLPNDMKRFRQLTTGKCVIMGRKTYDSLGKPLPDRENIVITRQQHLSLPGVHVAGSLEEAIELAESLSEARQQDEIMVMGGAEIYARALPMADRLYITQVHADIEGDTCFPEFDMQSWQLQSTEEFCADADHSYDYSFAVYSR</sequence>
<dbReference type="PANTHER" id="PTHR48069">
    <property type="entry name" value="DIHYDROFOLATE REDUCTASE"/>
    <property type="match status" value="1"/>
</dbReference>
<dbReference type="Pfam" id="PF00186">
    <property type="entry name" value="DHFR_1"/>
    <property type="match status" value="1"/>
</dbReference>
<dbReference type="Proteomes" id="UP000032266">
    <property type="component" value="Chromosome"/>
</dbReference>
<evidence type="ECO:0000259" key="10">
    <source>
        <dbReference type="PROSITE" id="PS51330"/>
    </source>
</evidence>
<evidence type="ECO:0000256" key="4">
    <source>
        <dbReference type="ARBA" id="ARBA00022563"/>
    </source>
</evidence>
<evidence type="ECO:0000313" key="11">
    <source>
        <dbReference type="EMBL" id="AJQ97716.1"/>
    </source>
</evidence>
<dbReference type="PROSITE" id="PS00075">
    <property type="entry name" value="DHFR_1"/>
    <property type="match status" value="1"/>
</dbReference>
<dbReference type="CDD" id="cd00209">
    <property type="entry name" value="DHFR"/>
    <property type="match status" value="1"/>
</dbReference>
<reference evidence="11 12" key="1">
    <citation type="submission" date="2014-01" db="EMBL/GenBank/DDBJ databases">
        <title>Full genme sequencing of cellulolytic bacterium Gynuella sunshinyii YC6258T gen. nov., sp. nov.</title>
        <authorList>
            <person name="Khan H."/>
            <person name="Chung E.J."/>
            <person name="Chung Y.R."/>
        </authorList>
    </citation>
    <scope>NUCLEOTIDE SEQUENCE [LARGE SCALE GENOMIC DNA]</scope>
    <source>
        <strain evidence="11 12">YC6258</strain>
    </source>
</reference>
<dbReference type="EMBL" id="CP007142">
    <property type="protein sequence ID" value="AJQ97716.1"/>
    <property type="molecule type" value="Genomic_DNA"/>
</dbReference>
<dbReference type="AlphaFoldDB" id="A0A0C5VU79"/>
<dbReference type="PATRIC" id="fig|1445510.3.peg.5647"/>